<sequence length="71" mass="8530">MDSRRLEEWFKSQLLPNIREDSIIVLDNASYHRVEYPEKVLKTELIKTVDSVWSKFITYEVDETTKKKIII</sequence>
<dbReference type="EMBL" id="KZ308561">
    <property type="protein sequence ID" value="KAG8231593.1"/>
    <property type="molecule type" value="Genomic_DNA"/>
</dbReference>
<comment type="caution">
    <text evidence="1">The sequence shown here is derived from an EMBL/GenBank/DDBJ whole genome shotgun (WGS) entry which is preliminary data.</text>
</comment>
<keyword evidence="2" id="KW-1185">Reference proteome</keyword>
<evidence type="ECO:0008006" key="3">
    <source>
        <dbReference type="Google" id="ProtNLM"/>
    </source>
</evidence>
<reference evidence="1" key="1">
    <citation type="submission" date="2013-04" db="EMBL/GenBank/DDBJ databases">
        <authorList>
            <person name="Qu J."/>
            <person name="Murali S.C."/>
            <person name="Bandaranaike D."/>
            <person name="Bellair M."/>
            <person name="Blankenburg K."/>
            <person name="Chao H."/>
            <person name="Dinh H."/>
            <person name="Doddapaneni H."/>
            <person name="Downs B."/>
            <person name="Dugan-Rocha S."/>
            <person name="Elkadiri S."/>
            <person name="Gnanaolivu R.D."/>
            <person name="Hernandez B."/>
            <person name="Javaid M."/>
            <person name="Jayaseelan J.C."/>
            <person name="Lee S."/>
            <person name="Li M."/>
            <person name="Ming W."/>
            <person name="Munidasa M."/>
            <person name="Muniz J."/>
            <person name="Nguyen L."/>
            <person name="Ongeri F."/>
            <person name="Osuji N."/>
            <person name="Pu L.-L."/>
            <person name="Puazo M."/>
            <person name="Qu C."/>
            <person name="Quiroz J."/>
            <person name="Raj R."/>
            <person name="Weissenberger G."/>
            <person name="Xin Y."/>
            <person name="Zou X."/>
            <person name="Han Y."/>
            <person name="Richards S."/>
            <person name="Worley K."/>
            <person name="Muzny D."/>
            <person name="Gibbs R."/>
        </authorList>
    </citation>
    <scope>NUCLEOTIDE SEQUENCE</scope>
    <source>
        <strain evidence="1">Sampled in the wild</strain>
    </source>
</reference>
<dbReference type="AlphaFoldDB" id="A0A8K0KC00"/>
<evidence type="ECO:0000313" key="2">
    <source>
        <dbReference type="Proteomes" id="UP000792457"/>
    </source>
</evidence>
<reference evidence="1" key="2">
    <citation type="submission" date="2017-10" db="EMBL/GenBank/DDBJ databases">
        <title>Ladona fulva Genome sequencing and assembly.</title>
        <authorList>
            <person name="Murali S."/>
            <person name="Richards S."/>
            <person name="Bandaranaike D."/>
            <person name="Bellair M."/>
            <person name="Blankenburg K."/>
            <person name="Chao H."/>
            <person name="Dinh H."/>
            <person name="Doddapaneni H."/>
            <person name="Dugan-Rocha S."/>
            <person name="Elkadiri S."/>
            <person name="Gnanaolivu R."/>
            <person name="Hernandez B."/>
            <person name="Skinner E."/>
            <person name="Javaid M."/>
            <person name="Lee S."/>
            <person name="Li M."/>
            <person name="Ming W."/>
            <person name="Munidasa M."/>
            <person name="Muniz J."/>
            <person name="Nguyen L."/>
            <person name="Hughes D."/>
            <person name="Osuji N."/>
            <person name="Pu L.-L."/>
            <person name="Puazo M."/>
            <person name="Qu C."/>
            <person name="Quiroz J."/>
            <person name="Raj R."/>
            <person name="Weissenberger G."/>
            <person name="Xin Y."/>
            <person name="Zou X."/>
            <person name="Han Y."/>
            <person name="Worley K."/>
            <person name="Muzny D."/>
            <person name="Gibbs R."/>
        </authorList>
    </citation>
    <scope>NUCLEOTIDE SEQUENCE</scope>
    <source>
        <strain evidence="1">Sampled in the wild</strain>
    </source>
</reference>
<organism evidence="1 2">
    <name type="scientific">Ladona fulva</name>
    <name type="common">Scarce chaser dragonfly</name>
    <name type="synonym">Libellula fulva</name>
    <dbReference type="NCBI Taxonomy" id="123851"/>
    <lineage>
        <taxon>Eukaryota</taxon>
        <taxon>Metazoa</taxon>
        <taxon>Ecdysozoa</taxon>
        <taxon>Arthropoda</taxon>
        <taxon>Hexapoda</taxon>
        <taxon>Insecta</taxon>
        <taxon>Pterygota</taxon>
        <taxon>Palaeoptera</taxon>
        <taxon>Odonata</taxon>
        <taxon>Epiprocta</taxon>
        <taxon>Anisoptera</taxon>
        <taxon>Libelluloidea</taxon>
        <taxon>Libellulidae</taxon>
        <taxon>Ladona</taxon>
    </lineage>
</organism>
<dbReference type="Proteomes" id="UP000792457">
    <property type="component" value="Unassembled WGS sequence"/>
</dbReference>
<feature type="non-terminal residue" evidence="1">
    <location>
        <position position="71"/>
    </location>
</feature>
<protein>
    <recommendedName>
        <fullName evidence="3">Tc1-like transposase DDE domain-containing protein</fullName>
    </recommendedName>
</protein>
<gene>
    <name evidence="1" type="ORF">J437_LFUL012285</name>
</gene>
<name>A0A8K0KC00_LADFU</name>
<evidence type="ECO:0000313" key="1">
    <source>
        <dbReference type="EMBL" id="KAG8231593.1"/>
    </source>
</evidence>
<proteinExistence type="predicted"/>
<accession>A0A8K0KC00</accession>
<dbReference type="OrthoDB" id="10039611at2759"/>